<feature type="domain" description="Blue (type 1) copper" evidence="5">
    <location>
        <begin position="128"/>
        <end position="201"/>
    </location>
</feature>
<dbReference type="PROSITE" id="PS51318">
    <property type="entry name" value="TAT"/>
    <property type="match status" value="1"/>
</dbReference>
<protein>
    <submittedName>
        <fullName evidence="6">Plastocyanin/azurin family copper-binding protein</fullName>
    </submittedName>
</protein>
<reference evidence="6 7" key="1">
    <citation type="journal article" date="2019" name="Int. J. Syst. Evol. Microbiol.">
        <title>The Global Catalogue of Microorganisms (GCM) 10K type strain sequencing project: providing services to taxonomists for standard genome sequencing and annotation.</title>
        <authorList>
            <consortium name="The Broad Institute Genomics Platform"/>
            <consortium name="The Broad Institute Genome Sequencing Center for Infectious Disease"/>
            <person name="Wu L."/>
            <person name="Ma J."/>
        </authorList>
    </citation>
    <scope>NUCLEOTIDE SEQUENCE [LARGE SCALE GENOMIC DNA]</scope>
    <source>
        <strain evidence="6 7">RDMS1</strain>
    </source>
</reference>
<dbReference type="InterPro" id="IPR006311">
    <property type="entry name" value="TAT_signal"/>
</dbReference>
<dbReference type="RefSeq" id="WP_264555835.1">
    <property type="nucleotide sequence ID" value="NZ_CP109979.1"/>
</dbReference>
<keyword evidence="4" id="KW-1133">Transmembrane helix</keyword>
<dbReference type="Gene3D" id="2.60.40.420">
    <property type="entry name" value="Cupredoxins - blue copper proteins"/>
    <property type="match status" value="1"/>
</dbReference>
<dbReference type="Proteomes" id="UP001596417">
    <property type="component" value="Unassembled WGS sequence"/>
</dbReference>
<dbReference type="Pfam" id="PF00127">
    <property type="entry name" value="Copper-bind"/>
    <property type="match status" value="1"/>
</dbReference>
<gene>
    <name evidence="6" type="ORF">ACFQL7_14975</name>
</gene>
<keyword evidence="4" id="KW-0472">Membrane</keyword>
<organism evidence="6 7">
    <name type="scientific">Halocatena marina</name>
    <dbReference type="NCBI Taxonomy" id="2934937"/>
    <lineage>
        <taxon>Archaea</taxon>
        <taxon>Methanobacteriati</taxon>
        <taxon>Methanobacteriota</taxon>
        <taxon>Stenosarchaea group</taxon>
        <taxon>Halobacteria</taxon>
        <taxon>Halobacteriales</taxon>
        <taxon>Natronomonadaceae</taxon>
        <taxon>Halocatena</taxon>
    </lineage>
</organism>
<evidence type="ECO:0000313" key="6">
    <source>
        <dbReference type="EMBL" id="MFC7190995.1"/>
    </source>
</evidence>
<evidence type="ECO:0000259" key="5">
    <source>
        <dbReference type="Pfam" id="PF00127"/>
    </source>
</evidence>
<keyword evidence="1" id="KW-0479">Metal-binding</keyword>
<proteinExistence type="predicted"/>
<accession>A0ABD5YWW4</accession>
<keyword evidence="4" id="KW-0812">Transmembrane</keyword>
<keyword evidence="2" id="KW-0186">Copper</keyword>
<dbReference type="GO" id="GO:0046872">
    <property type="term" value="F:metal ion binding"/>
    <property type="evidence" value="ECO:0007669"/>
    <property type="project" value="UniProtKB-KW"/>
</dbReference>
<evidence type="ECO:0000256" key="4">
    <source>
        <dbReference type="SAM" id="Phobius"/>
    </source>
</evidence>
<keyword evidence="7" id="KW-1185">Reference proteome</keyword>
<dbReference type="GeneID" id="76200672"/>
<dbReference type="AlphaFoldDB" id="A0ABD5YWW4"/>
<evidence type="ECO:0000256" key="2">
    <source>
        <dbReference type="ARBA" id="ARBA00023008"/>
    </source>
</evidence>
<feature type="transmembrane region" description="Helical" evidence="4">
    <location>
        <begin position="223"/>
        <end position="243"/>
    </location>
</feature>
<dbReference type="CDD" id="cd04220">
    <property type="entry name" value="Halocyanin"/>
    <property type="match status" value="1"/>
</dbReference>
<evidence type="ECO:0000313" key="7">
    <source>
        <dbReference type="Proteomes" id="UP001596417"/>
    </source>
</evidence>
<comment type="caution">
    <text evidence="6">The sequence shown here is derived from an EMBL/GenBank/DDBJ whole genome shotgun (WGS) entry which is preliminary data.</text>
</comment>
<evidence type="ECO:0000256" key="1">
    <source>
        <dbReference type="ARBA" id="ARBA00022723"/>
    </source>
</evidence>
<evidence type="ECO:0000256" key="3">
    <source>
        <dbReference type="SAM" id="MobiDB-lite"/>
    </source>
</evidence>
<feature type="compositionally biased region" description="Gly residues" evidence="3">
    <location>
        <begin position="35"/>
        <end position="92"/>
    </location>
</feature>
<feature type="region of interest" description="Disordered" evidence="3">
    <location>
        <begin position="28"/>
        <end position="102"/>
    </location>
</feature>
<name>A0ABD5YWW4_9EURY</name>
<dbReference type="InterPro" id="IPR000923">
    <property type="entry name" value="BlueCu_1"/>
</dbReference>
<dbReference type="InterPro" id="IPR008972">
    <property type="entry name" value="Cupredoxin"/>
</dbReference>
<dbReference type="EMBL" id="JBHTAX010000001">
    <property type="protein sequence ID" value="MFC7190995.1"/>
    <property type="molecule type" value="Genomic_DNA"/>
</dbReference>
<dbReference type="SUPFAM" id="SSF49503">
    <property type="entry name" value="Cupredoxins"/>
    <property type="match status" value="1"/>
</dbReference>
<sequence length="250" mass="24843">MNTDEGMNRRDFLRMTGGAATATAVGASGTAAAQEGGGGNNSSSGVGGNNSSGAGGNNSSGAGGNNSSGAGGNNSSGAGGNSSGGEGGGGSGPIDYGGYLDDASGWSEGGTADMTGNNQVTIKVGPGGENVFDPVAVHVDPGTKIVWQWEGPGHNVEAENGEFKSETKGSGTFEYTAEEEKVIPYFCQPHKSMGMKGAIAVGNVERKEPAAPVTPAVSEGSKMLGVSTFIAMVSTLGLAYFFLRYGGDYE</sequence>